<dbReference type="Gene3D" id="3.30.450.20">
    <property type="entry name" value="PAS domain"/>
    <property type="match status" value="1"/>
</dbReference>
<gene>
    <name evidence="7" type="ORF">ISF26_18380</name>
</gene>
<dbReference type="InterPro" id="IPR013655">
    <property type="entry name" value="PAS_fold_3"/>
</dbReference>
<dbReference type="InterPro" id="IPR000700">
    <property type="entry name" value="PAS-assoc_C"/>
</dbReference>
<evidence type="ECO:0000313" key="7">
    <source>
        <dbReference type="EMBL" id="UFP93728.1"/>
    </source>
</evidence>
<keyword evidence="4" id="KW-0808">Transferase</keyword>
<dbReference type="PANTHER" id="PTHR43304">
    <property type="entry name" value="PHYTOCHROME-LIKE PROTEIN CPH1"/>
    <property type="match status" value="1"/>
</dbReference>
<evidence type="ECO:0000259" key="6">
    <source>
        <dbReference type="PROSITE" id="PS50113"/>
    </source>
</evidence>
<evidence type="ECO:0000256" key="2">
    <source>
        <dbReference type="ARBA" id="ARBA00012438"/>
    </source>
</evidence>
<keyword evidence="8" id="KW-1185">Reference proteome</keyword>
<protein>
    <recommendedName>
        <fullName evidence="2">histidine kinase</fullName>
        <ecNumber evidence="2">2.7.13.3</ecNumber>
    </recommendedName>
</protein>
<dbReference type="EC" id="2.7.13.3" evidence="2"/>
<dbReference type="InterPro" id="IPR001610">
    <property type="entry name" value="PAC"/>
</dbReference>
<dbReference type="SMART" id="SM00086">
    <property type="entry name" value="PAC"/>
    <property type="match status" value="1"/>
</dbReference>
<reference evidence="7 8" key="1">
    <citation type="journal article" date="2021" name="Genome Biol. Evol.">
        <title>Complete Genome Sequencing of a Novel Gloeobacter Species from a Waterfall Cave in Mexico.</title>
        <authorList>
            <person name="Saw J.H."/>
            <person name="Cardona T."/>
            <person name="Montejano G."/>
        </authorList>
    </citation>
    <scope>NUCLEOTIDE SEQUENCE [LARGE SCALE GENOMIC DNA]</scope>
    <source>
        <strain evidence="7">MG652769</strain>
    </source>
</reference>
<dbReference type="NCBIfam" id="TIGR00229">
    <property type="entry name" value="sensory_box"/>
    <property type="match status" value="1"/>
</dbReference>
<dbReference type="PANTHER" id="PTHR43304:SF1">
    <property type="entry name" value="PAC DOMAIN-CONTAINING PROTEIN"/>
    <property type="match status" value="1"/>
</dbReference>
<dbReference type="Pfam" id="PF08447">
    <property type="entry name" value="PAS_3"/>
    <property type="match status" value="1"/>
</dbReference>
<evidence type="ECO:0000313" key="8">
    <source>
        <dbReference type="Proteomes" id="UP001054846"/>
    </source>
</evidence>
<evidence type="ECO:0000256" key="4">
    <source>
        <dbReference type="ARBA" id="ARBA00022679"/>
    </source>
</evidence>
<dbReference type="RefSeq" id="WP_230840782.1">
    <property type="nucleotide sequence ID" value="NZ_CP063845.1"/>
</dbReference>
<dbReference type="EMBL" id="CP063845">
    <property type="protein sequence ID" value="UFP93728.1"/>
    <property type="molecule type" value="Genomic_DNA"/>
</dbReference>
<dbReference type="InterPro" id="IPR000014">
    <property type="entry name" value="PAS"/>
</dbReference>
<dbReference type="Proteomes" id="UP001054846">
    <property type="component" value="Chromosome"/>
</dbReference>
<accession>A0ABY3PJC0</accession>
<dbReference type="InterPro" id="IPR052162">
    <property type="entry name" value="Sensor_kinase/Photoreceptor"/>
</dbReference>
<dbReference type="SUPFAM" id="SSF55785">
    <property type="entry name" value="PYP-like sensor domain (PAS domain)"/>
    <property type="match status" value="1"/>
</dbReference>
<organism evidence="7 8">
    <name type="scientific">Gloeobacter morelensis MG652769</name>
    <dbReference type="NCBI Taxonomy" id="2781736"/>
    <lineage>
        <taxon>Bacteria</taxon>
        <taxon>Bacillati</taxon>
        <taxon>Cyanobacteriota</taxon>
        <taxon>Cyanophyceae</taxon>
        <taxon>Gloeobacterales</taxon>
        <taxon>Gloeobacteraceae</taxon>
        <taxon>Gloeobacter</taxon>
        <taxon>Gloeobacter morelensis</taxon>
    </lineage>
</organism>
<evidence type="ECO:0000256" key="3">
    <source>
        <dbReference type="ARBA" id="ARBA00022553"/>
    </source>
</evidence>
<keyword evidence="5" id="KW-0418">Kinase</keyword>
<name>A0ABY3PJC0_9CYAN</name>
<sequence length="144" mass="16750">MNDVQPGDWRTRYLLECIPQMSWMAGADGCFECGNGRCLEFTGLNLEQLRGSGWRSVVHPEDLGRWMVHWQAAVRLGEPYRLDYRLRRRDGVYRWHLLLAQPVYDGDGLVIRWFGTCTDIHRYKLLELSVREREIGPGPSDDPA</sequence>
<proteinExistence type="predicted"/>
<evidence type="ECO:0000256" key="5">
    <source>
        <dbReference type="ARBA" id="ARBA00022777"/>
    </source>
</evidence>
<feature type="domain" description="PAC" evidence="6">
    <location>
        <begin position="80"/>
        <end position="132"/>
    </location>
</feature>
<comment type="catalytic activity">
    <reaction evidence="1">
        <text>ATP + protein L-histidine = ADP + protein N-phospho-L-histidine.</text>
        <dbReference type="EC" id="2.7.13.3"/>
    </reaction>
</comment>
<dbReference type="CDD" id="cd00130">
    <property type="entry name" value="PAS"/>
    <property type="match status" value="1"/>
</dbReference>
<keyword evidence="3" id="KW-0597">Phosphoprotein</keyword>
<dbReference type="PROSITE" id="PS50113">
    <property type="entry name" value="PAC"/>
    <property type="match status" value="1"/>
</dbReference>
<evidence type="ECO:0000256" key="1">
    <source>
        <dbReference type="ARBA" id="ARBA00000085"/>
    </source>
</evidence>
<dbReference type="InterPro" id="IPR035965">
    <property type="entry name" value="PAS-like_dom_sf"/>
</dbReference>